<name>A0A9D0Z2F1_9FIRM</name>
<evidence type="ECO:0000313" key="3">
    <source>
        <dbReference type="Proteomes" id="UP000886725"/>
    </source>
</evidence>
<dbReference type="AlphaFoldDB" id="A0A9D0Z2F1"/>
<dbReference type="Proteomes" id="UP000886725">
    <property type="component" value="Unassembled WGS sequence"/>
</dbReference>
<comment type="caution">
    <text evidence="2">The sequence shown here is derived from an EMBL/GenBank/DDBJ whole genome shotgun (WGS) entry which is preliminary data.</text>
</comment>
<protein>
    <submittedName>
        <fullName evidence="2">Uncharacterized protein</fullName>
    </submittedName>
</protein>
<feature type="compositionally biased region" description="Polar residues" evidence="1">
    <location>
        <begin position="65"/>
        <end position="94"/>
    </location>
</feature>
<reference evidence="2" key="2">
    <citation type="journal article" date="2021" name="PeerJ">
        <title>Extensive microbial diversity within the chicken gut microbiome revealed by metagenomics and culture.</title>
        <authorList>
            <person name="Gilroy R."/>
            <person name="Ravi A."/>
            <person name="Getino M."/>
            <person name="Pursley I."/>
            <person name="Horton D.L."/>
            <person name="Alikhan N.F."/>
            <person name="Baker D."/>
            <person name="Gharbi K."/>
            <person name="Hall N."/>
            <person name="Watson M."/>
            <person name="Adriaenssens E.M."/>
            <person name="Foster-Nyarko E."/>
            <person name="Jarju S."/>
            <person name="Secka A."/>
            <person name="Antonio M."/>
            <person name="Oren A."/>
            <person name="Chaudhuri R.R."/>
            <person name="La Ragione R."/>
            <person name="Hildebrand F."/>
            <person name="Pallen M.J."/>
        </authorList>
    </citation>
    <scope>NUCLEOTIDE SEQUENCE</scope>
    <source>
        <strain evidence="2">CHK165-10780</strain>
    </source>
</reference>
<feature type="region of interest" description="Disordered" evidence="1">
    <location>
        <begin position="65"/>
        <end position="112"/>
    </location>
</feature>
<sequence length="265" mass="29618">MNKNEEKDNYINIIEEKLNNDINPIDDKILIDIYKQKADYNQLKQANSFQGIQDILRQMRKNTNLDNYSSTPLSNQKPVSQASSQAIPTTQTDLQRAANIPSPTSNGSSLQGTTINFRNRLWGSPRDYSGTVYQFNRGAIGISGDGKIATSIIDRTVLHHDDATRQVSSELGFPSNRLNSTPFEAGEEAAQNGIVLIQLEGASALIYLPDEIQEEQQSSLKEVLEPRQGFEISFTHQGQIYTDNVTLDSLLQYTSSYIQIPAMTR</sequence>
<reference evidence="2" key="1">
    <citation type="submission" date="2020-10" db="EMBL/GenBank/DDBJ databases">
        <authorList>
            <person name="Gilroy R."/>
        </authorList>
    </citation>
    <scope>NUCLEOTIDE SEQUENCE</scope>
    <source>
        <strain evidence="2">CHK165-10780</strain>
    </source>
</reference>
<feature type="compositionally biased region" description="Polar residues" evidence="1">
    <location>
        <begin position="101"/>
        <end position="112"/>
    </location>
</feature>
<evidence type="ECO:0000256" key="1">
    <source>
        <dbReference type="SAM" id="MobiDB-lite"/>
    </source>
</evidence>
<dbReference type="EMBL" id="DVFU01000113">
    <property type="protein sequence ID" value="HIQ65250.1"/>
    <property type="molecule type" value="Genomic_DNA"/>
</dbReference>
<evidence type="ECO:0000313" key="2">
    <source>
        <dbReference type="EMBL" id="HIQ65250.1"/>
    </source>
</evidence>
<organism evidence="2 3">
    <name type="scientific">Candidatus Faecenecus gallistercoris</name>
    <dbReference type="NCBI Taxonomy" id="2840793"/>
    <lineage>
        <taxon>Bacteria</taxon>
        <taxon>Bacillati</taxon>
        <taxon>Bacillota</taxon>
        <taxon>Bacillota incertae sedis</taxon>
        <taxon>Candidatus Faecenecus</taxon>
    </lineage>
</organism>
<accession>A0A9D0Z2F1</accession>
<gene>
    <name evidence="2" type="ORF">IAC85_05890</name>
</gene>
<proteinExistence type="predicted"/>